<reference evidence="3 4" key="1">
    <citation type="submission" date="2019-02" db="EMBL/GenBank/DDBJ databases">
        <title>Sequencing the genomes of 1000 actinobacteria strains.</title>
        <authorList>
            <person name="Klenk H.-P."/>
        </authorList>
    </citation>
    <scope>NUCLEOTIDE SEQUENCE [LARGE SCALE GENOMIC DNA]</scope>
    <source>
        <strain evidence="3 4">DSM 16932</strain>
    </source>
</reference>
<dbReference type="EMBL" id="SGWX01000001">
    <property type="protein sequence ID" value="RZS60055.1"/>
    <property type="molecule type" value="Genomic_DNA"/>
</dbReference>
<dbReference type="SUPFAM" id="SSF53720">
    <property type="entry name" value="ALDH-like"/>
    <property type="match status" value="1"/>
</dbReference>
<evidence type="ECO:0000256" key="1">
    <source>
        <dbReference type="ARBA" id="ARBA00023002"/>
    </source>
</evidence>
<name>A0A4Q7LY33_9MICO</name>
<dbReference type="Gene3D" id="3.40.605.10">
    <property type="entry name" value="Aldehyde Dehydrogenase, Chain A, domain 1"/>
    <property type="match status" value="1"/>
</dbReference>
<dbReference type="PANTHER" id="PTHR11699">
    <property type="entry name" value="ALDEHYDE DEHYDROGENASE-RELATED"/>
    <property type="match status" value="1"/>
</dbReference>
<evidence type="ECO:0000313" key="3">
    <source>
        <dbReference type="EMBL" id="RZS60055.1"/>
    </source>
</evidence>
<organism evidence="3 4">
    <name type="scientific">Xylanimonas ulmi</name>
    <dbReference type="NCBI Taxonomy" id="228973"/>
    <lineage>
        <taxon>Bacteria</taxon>
        <taxon>Bacillati</taxon>
        <taxon>Actinomycetota</taxon>
        <taxon>Actinomycetes</taxon>
        <taxon>Micrococcales</taxon>
        <taxon>Promicromonosporaceae</taxon>
        <taxon>Xylanimonas</taxon>
    </lineage>
</organism>
<comment type="caution">
    <text evidence="3">The sequence shown here is derived from an EMBL/GenBank/DDBJ whole genome shotgun (WGS) entry which is preliminary data.</text>
</comment>
<protein>
    <submittedName>
        <fullName evidence="3">Acetaldehyde dehydrogenase</fullName>
    </submittedName>
</protein>
<dbReference type="InterPro" id="IPR016163">
    <property type="entry name" value="Ald_DH_C"/>
</dbReference>
<dbReference type="InterPro" id="IPR016161">
    <property type="entry name" value="Ald_DH/histidinol_DH"/>
</dbReference>
<dbReference type="RefSeq" id="WP_242607780.1">
    <property type="nucleotide sequence ID" value="NZ_SGWX01000001.1"/>
</dbReference>
<gene>
    <name evidence="3" type="ORF">EV386_0296</name>
</gene>
<dbReference type="Gene3D" id="3.40.309.10">
    <property type="entry name" value="Aldehyde Dehydrogenase, Chain A, domain 2"/>
    <property type="match status" value="1"/>
</dbReference>
<feature type="domain" description="Aldehyde dehydrogenase" evidence="2">
    <location>
        <begin position="31"/>
        <end position="290"/>
    </location>
</feature>
<dbReference type="AlphaFoldDB" id="A0A4Q7LY33"/>
<dbReference type="Proteomes" id="UP000293852">
    <property type="component" value="Unassembled WGS sequence"/>
</dbReference>
<dbReference type="Pfam" id="PF00171">
    <property type="entry name" value="Aldedh"/>
    <property type="match status" value="1"/>
</dbReference>
<dbReference type="CDD" id="cd07122">
    <property type="entry name" value="ALDH_F20_ACDH"/>
    <property type="match status" value="1"/>
</dbReference>
<dbReference type="InterPro" id="IPR016162">
    <property type="entry name" value="Ald_DH_N"/>
</dbReference>
<evidence type="ECO:0000313" key="4">
    <source>
        <dbReference type="Proteomes" id="UP000293852"/>
    </source>
</evidence>
<keyword evidence="4" id="KW-1185">Reference proteome</keyword>
<dbReference type="InterPro" id="IPR015590">
    <property type="entry name" value="Aldehyde_DH_dom"/>
</dbReference>
<accession>A0A4Q7LY33</accession>
<keyword evidence="1" id="KW-0560">Oxidoreductase</keyword>
<dbReference type="GO" id="GO:0016620">
    <property type="term" value="F:oxidoreductase activity, acting on the aldehyde or oxo group of donors, NAD or NADP as acceptor"/>
    <property type="evidence" value="ECO:0007669"/>
    <property type="project" value="InterPro"/>
</dbReference>
<proteinExistence type="predicted"/>
<evidence type="ECO:0000259" key="2">
    <source>
        <dbReference type="Pfam" id="PF00171"/>
    </source>
</evidence>
<sequence>MSTTQSTTAGVTSEAETGRFDADLVAIQHARDKVVAAHEAMRSFQFASQEEVDRVCEAMVAAAMREAGPLGRMAHEETGFGDPAHKRIKNEFAASSVWESIRDVRTCGVIGRDEARGIVEIGWPVGVVAALAPSTNPTSTAIFKALIAVKARNGVVVAPHPSARRSTAEAVRVVAEAGERAGMPPGLVSCLTEVTVEGTHALMSHRLTSLVLATGGPGMVRAAHSCGKPAIGVGPGNVPAYVDRSADVEQAARMIVESKAFDCSTICATEQVVVADAPIADRLREAMRANGAHWLTRDEANRLAAMMFRPGGLMVADYVGRTPQHLGERAGIAVPADARVLVADLDGVGAAHPLSREKLTTVLGFMVADGWRAGCERSIELLRFGGDGHSIVVHASDEEVILAFGVEKPAFRILVNTWGSLGGIGATTGLDPSLTLAPGGLGGATVSDNVSVRHLLNVKRIAYHRADPPPGARVAGGGAPRAVAPPEADADAAAIERMVRRVLEQLGGGVSRG</sequence>